<evidence type="ECO:0000313" key="2">
    <source>
        <dbReference type="EMBL" id="GFS86910.1"/>
    </source>
</evidence>
<organism evidence="2 3">
    <name type="scientific">Nephila pilipes</name>
    <name type="common">Giant wood spider</name>
    <name type="synonym">Nephila maculata</name>
    <dbReference type="NCBI Taxonomy" id="299642"/>
    <lineage>
        <taxon>Eukaryota</taxon>
        <taxon>Metazoa</taxon>
        <taxon>Ecdysozoa</taxon>
        <taxon>Arthropoda</taxon>
        <taxon>Chelicerata</taxon>
        <taxon>Arachnida</taxon>
        <taxon>Araneae</taxon>
        <taxon>Araneomorphae</taxon>
        <taxon>Entelegynae</taxon>
        <taxon>Araneoidea</taxon>
        <taxon>Nephilidae</taxon>
        <taxon>Nephila</taxon>
    </lineage>
</organism>
<dbReference type="EMBL" id="BMAW01004083">
    <property type="protein sequence ID" value="GFS86910.1"/>
    <property type="molecule type" value="Genomic_DNA"/>
</dbReference>
<accession>A0A8X6N095</accession>
<reference evidence="2" key="1">
    <citation type="submission" date="2020-08" db="EMBL/GenBank/DDBJ databases">
        <title>Multicomponent nature underlies the extraordinary mechanical properties of spider dragline silk.</title>
        <authorList>
            <person name="Kono N."/>
            <person name="Nakamura H."/>
            <person name="Mori M."/>
            <person name="Yoshida Y."/>
            <person name="Ohtoshi R."/>
            <person name="Malay A.D."/>
            <person name="Moran D.A.P."/>
            <person name="Tomita M."/>
            <person name="Numata K."/>
            <person name="Arakawa K."/>
        </authorList>
    </citation>
    <scope>NUCLEOTIDE SEQUENCE</scope>
</reference>
<feature type="region of interest" description="Disordered" evidence="1">
    <location>
        <begin position="1577"/>
        <end position="1619"/>
    </location>
</feature>
<sequence length="1686" mass="191452">MDDSDTWASQIINELFEDYQEDGNRFKCQANQEGTLEAKDILVRDTTSRERINYNIIKGKNCSTLNFKKSEGCFNSTKSNILSIDKIIAQNSNDLDVSEYSSTCGSIEKIFETNGDAEDLLLKKMPFDEISSLNEMPVTSSFTQDMNDDIRCKEPKQNDIDILSSYNPLTEKSCRIEESKNTTEINNNSLAYKLAIQKSKDIFVNNYLSTCVPSEETFSGDRRVENLLVSKALLCSSPIVAPTATNFSAQDPSDDIKNEVSKQKYKTETNFCNPTKEEYCYTAESTNSLTEKSAIQNSKDIEVNNYLNKYAMEEETFIRNEHDKDLLLSKVPLHETLSPIESLMASTSEQDPNESIRQEESIYNEKTAKKASSNSIKENCSKHEKSIFEKNLQFSSPSDNVASNTEFNIKVARNNTEPLDDNMRASKESHISMQFTANANADSTGKLYIQLEATTEPLSATPLRADLVAKLILDSSDEKTNNHFKKKAAVKTVPFVNNEVGNSCRDLKLNKSDEIKISNKSFIVQSYRKIVNFLEICLIIPLATFLENYWGFSEFILAIIVGIIYRLFCKIKSVVDYILRSETHLIVKENNEDIPVKRQTYALNDHIEKSNEMDKCNAPCLKSKACKSSISLINFLSDTTSIENENIDMIPLDILSPKLNFDEYKDKVVGDKAFSTLEINVPNKMLYVNQLSQPLLAMYNESKTTQWHENSVSKKEIVERSISIASMNDVSQNIDYVSKRIESGTLNPSVISSEYFKQIEELGTISNVLGNTKLSEEKENYFSNIDSQLELENKGKVENETESSNILCGVKQSSKIQNCGIDFDHKNSETAYIILNDELDKGFFNEASLNLKARKTLRREDSGDILLEIIQPCVKEEIVSESKETEGKKCMTEDTFLTMQANDNSKERDKRKVLFDEDSTHFKNLEITHKEDNKTNNVNVFEAISTENQNNNSSFCCKNQNIIFDNLDELMIEDVRRQALYSKCRKMEIVQTVCETVSSEGILKESAINEKKDFIEEDFDPYRSIIETDPIEENFSFHEEFEPFEEIKIIPLDDKARNQSMIISHTSIYPQTSEYIADENRAESEKVENDDILITGFIDKTELNPSIRNSKNNGSYKNVHIIMKNVCSNEDEIQEKNDGFVNCMSDEKFPFLQSVSKCIRNDHSCESHIFEEECFPAKELVNNFTSDENKFYNGSLLVAEKSQQIRMNEKFDYEYKDDISMFSGMKLAVEIGNKNELDPKLIELETYKGISSVISKDISKQYLSKEFIPKGNFIELTQQNTTNEKQVLEEGQESTFNINKDLYVDIGDNTNILLDNNCLQETENLLKDETENLKEMRVSTISEQDLEWVSNVCENQHTDTVNIICDQHDSNDHAHINDINGMKSEFSFQVNKHSQICEDKGNEESISTENCSTGYTLLDKSEETAKVNENCSSDCIFSETFSTSDVYDPEESFEVFQEMGDGRCNMINISLEVNCSLESIESLSSDDDEESIDLPEAIKTNNIAKINRSISGYISLENSVDIDDESFNNHNEEEEALLNSSKFEEERLLKSKSTGLVPATNIECLNQDEVYPSNFSVPHFKSTGNEQLQSSSTSPVSSSSDIQYSIQDEASHSSEPFELEQSLETNVLETTVETPDAVEGSSGIKKKKGIIRQHVSTVWKKLHRHCAISTAGVEKGHKYKKCLDDS</sequence>
<gene>
    <name evidence="2" type="ORF">NPIL_47451</name>
</gene>
<proteinExistence type="predicted"/>
<keyword evidence="3" id="KW-1185">Reference proteome</keyword>
<evidence type="ECO:0000313" key="3">
    <source>
        <dbReference type="Proteomes" id="UP000887013"/>
    </source>
</evidence>
<dbReference type="Proteomes" id="UP000887013">
    <property type="component" value="Unassembled WGS sequence"/>
</dbReference>
<protein>
    <submittedName>
        <fullName evidence="2">Uncharacterized protein</fullName>
    </submittedName>
</protein>
<evidence type="ECO:0000256" key="1">
    <source>
        <dbReference type="SAM" id="MobiDB-lite"/>
    </source>
</evidence>
<feature type="compositionally biased region" description="Low complexity" evidence="1">
    <location>
        <begin position="1590"/>
        <end position="1608"/>
    </location>
</feature>
<dbReference type="OrthoDB" id="10393752at2759"/>
<name>A0A8X6N095_NEPPI</name>
<comment type="caution">
    <text evidence="2">The sequence shown here is derived from an EMBL/GenBank/DDBJ whole genome shotgun (WGS) entry which is preliminary data.</text>
</comment>